<accession>A0A0D3H8Y6</accession>
<sequence>MAPLTSQSTATAAAMIAMKPPAPAKNIATLLPPGAKCRRAFLRGVIAAGAGGSLLVAGDGGGIASAASKRRAPPAAAAPEERKDPSVSGVQAKVLASKKRKEAMKEFVAKMREKGKPVSQ</sequence>
<protein>
    <submittedName>
        <fullName evidence="2">Uncharacterized protein</fullName>
    </submittedName>
</protein>
<dbReference type="Proteomes" id="UP000026960">
    <property type="component" value="Chromosome 9"/>
</dbReference>
<dbReference type="PANTHER" id="PTHR37182:SF2">
    <property type="entry name" value="F24J8.11 PROTEIN"/>
    <property type="match status" value="1"/>
</dbReference>
<proteinExistence type="predicted"/>
<organism evidence="2">
    <name type="scientific">Oryza barthii</name>
    <dbReference type="NCBI Taxonomy" id="65489"/>
    <lineage>
        <taxon>Eukaryota</taxon>
        <taxon>Viridiplantae</taxon>
        <taxon>Streptophyta</taxon>
        <taxon>Embryophyta</taxon>
        <taxon>Tracheophyta</taxon>
        <taxon>Spermatophyta</taxon>
        <taxon>Magnoliopsida</taxon>
        <taxon>Liliopsida</taxon>
        <taxon>Poales</taxon>
        <taxon>Poaceae</taxon>
        <taxon>BOP clade</taxon>
        <taxon>Oryzoideae</taxon>
        <taxon>Oryzeae</taxon>
        <taxon>Oryzinae</taxon>
        <taxon>Oryza</taxon>
    </lineage>
</organism>
<reference evidence="2" key="1">
    <citation type="journal article" date="2009" name="Rice">
        <title>De Novo Next Generation Sequencing of Plant Genomes.</title>
        <authorList>
            <person name="Rounsley S."/>
            <person name="Marri P.R."/>
            <person name="Yu Y."/>
            <person name="He R."/>
            <person name="Sisneros N."/>
            <person name="Goicoechea J.L."/>
            <person name="Lee S.J."/>
            <person name="Angelova A."/>
            <person name="Kudrna D."/>
            <person name="Luo M."/>
            <person name="Affourtit J."/>
            <person name="Desany B."/>
            <person name="Knight J."/>
            <person name="Niazi F."/>
            <person name="Egholm M."/>
            <person name="Wing R.A."/>
        </authorList>
    </citation>
    <scope>NUCLEOTIDE SEQUENCE [LARGE SCALE GENOMIC DNA]</scope>
    <source>
        <strain evidence="2">cv. IRGC 105608</strain>
    </source>
</reference>
<reference evidence="2" key="2">
    <citation type="submission" date="2015-03" db="UniProtKB">
        <authorList>
            <consortium name="EnsemblPlants"/>
        </authorList>
    </citation>
    <scope>IDENTIFICATION</scope>
</reference>
<evidence type="ECO:0000256" key="1">
    <source>
        <dbReference type="SAM" id="MobiDB-lite"/>
    </source>
</evidence>
<dbReference type="EnsemblPlants" id="OBART09G16510.1">
    <property type="protein sequence ID" value="OBART09G16510.1"/>
    <property type="gene ID" value="OBART09G16510"/>
</dbReference>
<dbReference type="eggNOG" id="ENOG502S6TW">
    <property type="taxonomic scope" value="Eukaryota"/>
</dbReference>
<dbReference type="HOGENOM" id="CLU_135869_0_0_1"/>
<dbReference type="PANTHER" id="PTHR37182">
    <property type="entry name" value="F24J8.11 PROTEIN"/>
    <property type="match status" value="1"/>
</dbReference>
<dbReference type="PaxDb" id="65489-OBART09G16510.1"/>
<dbReference type="AlphaFoldDB" id="A0A0D3H8Y6"/>
<name>A0A0D3H8Y6_9ORYZ</name>
<dbReference type="STRING" id="65489.A0A0D3H8Y6"/>
<feature type="region of interest" description="Disordered" evidence="1">
    <location>
        <begin position="63"/>
        <end position="100"/>
    </location>
</feature>
<evidence type="ECO:0000313" key="3">
    <source>
        <dbReference type="Proteomes" id="UP000026960"/>
    </source>
</evidence>
<keyword evidence="3" id="KW-1185">Reference proteome</keyword>
<evidence type="ECO:0000313" key="2">
    <source>
        <dbReference type="EnsemblPlants" id="OBART09G16510.1"/>
    </source>
</evidence>
<dbReference type="Gramene" id="OBART09G16510.1">
    <property type="protein sequence ID" value="OBART09G16510.1"/>
    <property type="gene ID" value="OBART09G16510"/>
</dbReference>